<name>A0AAD7G502_MYCRO</name>
<proteinExistence type="predicted"/>
<sequence>MMICTESRCPCANMVHFPTQIATRTWGGILAHLQLTAADHQRDVFVKEQWAETVEALQGYYARYLVPRKDTATGFPAEAVPVVDGRDGLDGVSTRVTAGAPVKGNCPTADPGEVTPRTQTPSRDTSSDAFRGRSASTVVPLVDPSTCKNTPPRTKVKIEEGVVGSFFAQRRLSQIHIELLFPHINGSLVCGPCMIDQVDYKREYPTPFHELLAHVEAQHPDAVADILNQTVGMNSDQLHEWFAALDADE</sequence>
<gene>
    <name evidence="2" type="ORF">B0H17DRAFT_258034</name>
</gene>
<keyword evidence="3" id="KW-1185">Reference proteome</keyword>
<feature type="region of interest" description="Disordered" evidence="1">
    <location>
        <begin position="96"/>
        <end position="135"/>
    </location>
</feature>
<reference evidence="2" key="1">
    <citation type="submission" date="2023-03" db="EMBL/GenBank/DDBJ databases">
        <title>Massive genome expansion in bonnet fungi (Mycena s.s.) driven by repeated elements and novel gene families across ecological guilds.</title>
        <authorList>
            <consortium name="Lawrence Berkeley National Laboratory"/>
            <person name="Harder C.B."/>
            <person name="Miyauchi S."/>
            <person name="Viragh M."/>
            <person name="Kuo A."/>
            <person name="Thoen E."/>
            <person name="Andreopoulos B."/>
            <person name="Lu D."/>
            <person name="Skrede I."/>
            <person name="Drula E."/>
            <person name="Henrissat B."/>
            <person name="Morin E."/>
            <person name="Kohler A."/>
            <person name="Barry K."/>
            <person name="LaButti K."/>
            <person name="Morin E."/>
            <person name="Salamov A."/>
            <person name="Lipzen A."/>
            <person name="Mereny Z."/>
            <person name="Hegedus B."/>
            <person name="Baldrian P."/>
            <person name="Stursova M."/>
            <person name="Weitz H."/>
            <person name="Taylor A."/>
            <person name="Grigoriev I.V."/>
            <person name="Nagy L.G."/>
            <person name="Martin F."/>
            <person name="Kauserud H."/>
        </authorList>
    </citation>
    <scope>NUCLEOTIDE SEQUENCE</scope>
    <source>
        <strain evidence="2">CBHHK067</strain>
    </source>
</reference>
<evidence type="ECO:0000256" key="1">
    <source>
        <dbReference type="SAM" id="MobiDB-lite"/>
    </source>
</evidence>
<accession>A0AAD7G502</accession>
<dbReference type="EMBL" id="JARKIE010000206">
    <property type="protein sequence ID" value="KAJ7667075.1"/>
    <property type="molecule type" value="Genomic_DNA"/>
</dbReference>
<dbReference type="AlphaFoldDB" id="A0AAD7G502"/>
<dbReference type="Proteomes" id="UP001221757">
    <property type="component" value="Unassembled WGS sequence"/>
</dbReference>
<organism evidence="2 3">
    <name type="scientific">Mycena rosella</name>
    <name type="common">Pink bonnet</name>
    <name type="synonym">Agaricus rosellus</name>
    <dbReference type="NCBI Taxonomy" id="1033263"/>
    <lineage>
        <taxon>Eukaryota</taxon>
        <taxon>Fungi</taxon>
        <taxon>Dikarya</taxon>
        <taxon>Basidiomycota</taxon>
        <taxon>Agaricomycotina</taxon>
        <taxon>Agaricomycetes</taxon>
        <taxon>Agaricomycetidae</taxon>
        <taxon>Agaricales</taxon>
        <taxon>Marasmiineae</taxon>
        <taxon>Mycenaceae</taxon>
        <taxon>Mycena</taxon>
    </lineage>
</organism>
<protein>
    <submittedName>
        <fullName evidence="2">Uncharacterized protein</fullName>
    </submittedName>
</protein>
<evidence type="ECO:0000313" key="3">
    <source>
        <dbReference type="Proteomes" id="UP001221757"/>
    </source>
</evidence>
<evidence type="ECO:0000313" key="2">
    <source>
        <dbReference type="EMBL" id="KAJ7667075.1"/>
    </source>
</evidence>
<feature type="compositionally biased region" description="Polar residues" evidence="1">
    <location>
        <begin position="116"/>
        <end position="128"/>
    </location>
</feature>
<comment type="caution">
    <text evidence="2">The sequence shown here is derived from an EMBL/GenBank/DDBJ whole genome shotgun (WGS) entry which is preliminary data.</text>
</comment>